<name>A0AAW2ZR02_9EUKA</name>
<dbReference type="Proteomes" id="UP001431209">
    <property type="component" value="Unassembled WGS sequence"/>
</dbReference>
<reference evidence="1 2" key="1">
    <citation type="submission" date="2024-03" db="EMBL/GenBank/DDBJ databases">
        <title>The Acrasis kona genome and developmental transcriptomes reveal deep origins of eukaryotic multicellular pathways.</title>
        <authorList>
            <person name="Sheikh S."/>
            <person name="Fu C.-J."/>
            <person name="Brown M.W."/>
            <person name="Baldauf S.L."/>
        </authorList>
    </citation>
    <scope>NUCLEOTIDE SEQUENCE [LARGE SCALE GENOMIC DNA]</scope>
    <source>
        <strain evidence="1 2">ATCC MYA-3509</strain>
    </source>
</reference>
<dbReference type="Gene3D" id="1.25.40.10">
    <property type="entry name" value="Tetratricopeptide repeat domain"/>
    <property type="match status" value="1"/>
</dbReference>
<protein>
    <submittedName>
        <fullName evidence="1">Tex11</fullName>
    </submittedName>
</protein>
<organism evidence="1 2">
    <name type="scientific">Acrasis kona</name>
    <dbReference type="NCBI Taxonomy" id="1008807"/>
    <lineage>
        <taxon>Eukaryota</taxon>
        <taxon>Discoba</taxon>
        <taxon>Heterolobosea</taxon>
        <taxon>Tetramitia</taxon>
        <taxon>Eutetramitia</taxon>
        <taxon>Acrasidae</taxon>
        <taxon>Acrasis</taxon>
    </lineage>
</organism>
<dbReference type="AlphaFoldDB" id="A0AAW2ZR02"/>
<keyword evidence="2" id="KW-1185">Reference proteome</keyword>
<proteinExistence type="predicted"/>
<evidence type="ECO:0000313" key="2">
    <source>
        <dbReference type="Proteomes" id="UP001431209"/>
    </source>
</evidence>
<dbReference type="PANTHER" id="PTHR47083:SF1">
    <property type="entry name" value="TESTIS-EXPRESSED PROTEIN 11"/>
    <property type="match status" value="1"/>
</dbReference>
<dbReference type="InterPro" id="IPR011990">
    <property type="entry name" value="TPR-like_helical_dom_sf"/>
</dbReference>
<gene>
    <name evidence="1" type="ORF">AKO1_000008</name>
</gene>
<dbReference type="InterPro" id="IPR042861">
    <property type="entry name" value="TEX11"/>
</dbReference>
<dbReference type="PANTHER" id="PTHR47083">
    <property type="entry name" value="TESTIS-EXPRESSED PROTEIN 11"/>
    <property type="match status" value="1"/>
</dbReference>
<comment type="caution">
    <text evidence="1">The sequence shown here is derived from an EMBL/GenBank/DDBJ whole genome shotgun (WGS) entry which is preliminary data.</text>
</comment>
<sequence>MANQVIEELRNNSNLSMEDRIPLSYMTQFHTLLWNLGVSTYKDKDYKSSLEWSNDHVNKSKTLRFIGRIHLHLNQLDEALIAAKDAERLDDTCFQTLFLLFQIQCKNKNVKDACHYLKKASSTEDFNSDYFALAAQESHENDQDEIAMEALESLLKTDGNKTVKEKGTILRHLVSISHKLNDHDKVNHYLKIMVDLLRSKGARELFKQESVENELEWFHRVSWNNAIEHIKYAWEFYLYKESSKSILESQKICIMTRIMCSIELNQSHENDKSMLLNSLSEIEKCKRICSKLSTDSSKVDKALPVLLLCELKIKLLLERSNDEINELIKMGVSTLDQHSPLDMIIGILIDAPKKYIPSYVDAIKLNIQKLTQQTKNTQYDKMVRLYRRWISACNTREDSIEPTEQVIQMLNNMMQVNENVIPLDELKYITTDAWNNAVYFYKLMRFGKAEKWMVMSMSLSSFLPLDDDLRRNITNGYNSTLQKIQAEKESNK</sequence>
<evidence type="ECO:0000313" key="1">
    <source>
        <dbReference type="EMBL" id="KAL0491562.1"/>
    </source>
</evidence>
<dbReference type="SUPFAM" id="SSF48452">
    <property type="entry name" value="TPR-like"/>
    <property type="match status" value="1"/>
</dbReference>
<dbReference type="EMBL" id="JAOPGA020001814">
    <property type="protein sequence ID" value="KAL0491562.1"/>
    <property type="molecule type" value="Genomic_DNA"/>
</dbReference>
<accession>A0AAW2ZR02</accession>